<keyword evidence="4" id="KW-1003">Cell membrane</keyword>
<evidence type="ECO:0000256" key="1">
    <source>
        <dbReference type="ARBA" id="ARBA00001947"/>
    </source>
</evidence>
<feature type="transmembrane region" description="Helical" evidence="13">
    <location>
        <begin position="96"/>
        <end position="123"/>
    </location>
</feature>
<name>A0A1G7YJ09_9PROT</name>
<feature type="transmembrane region" description="Helical" evidence="13">
    <location>
        <begin position="135"/>
        <end position="156"/>
    </location>
</feature>
<evidence type="ECO:0000256" key="12">
    <source>
        <dbReference type="ARBA" id="ARBA00023136"/>
    </source>
</evidence>
<evidence type="ECO:0000256" key="13">
    <source>
        <dbReference type="SAM" id="Phobius"/>
    </source>
</evidence>
<dbReference type="STRING" id="83401.SAMN05421742_103315"/>
<dbReference type="AlphaFoldDB" id="A0A1G7YJ09"/>
<dbReference type="Proteomes" id="UP000217076">
    <property type="component" value="Unassembled WGS sequence"/>
</dbReference>
<dbReference type="GO" id="GO:0008237">
    <property type="term" value="F:metallopeptidase activity"/>
    <property type="evidence" value="ECO:0007669"/>
    <property type="project" value="UniProtKB-KW"/>
</dbReference>
<accession>A0A1G7YJ09</accession>
<keyword evidence="6 13" id="KW-0812">Transmembrane</keyword>
<evidence type="ECO:0000256" key="4">
    <source>
        <dbReference type="ARBA" id="ARBA00022475"/>
    </source>
</evidence>
<feature type="transmembrane region" description="Helical" evidence="13">
    <location>
        <begin position="7"/>
        <end position="27"/>
    </location>
</feature>
<keyword evidence="9" id="KW-0862">Zinc</keyword>
<feature type="transmembrane region" description="Helical" evidence="13">
    <location>
        <begin position="177"/>
        <end position="195"/>
    </location>
</feature>
<sequence>MFDGIDLYVVSTWVLPVLLAITFHEAAHGFVAWRLGDPTAHKLGRISANPLRHVDPMGTVILPGLLVLAKAPFIFGWAKPVPIDPRRLRQPRRDMVLVAAAGPGSNLLMALIAGLLAHLLFLAPPEAAKWLGDNLFNAMVINLVLAVFNMIPLPPLDGGRVAVGLLPLGLARPLARLERYGIFILIGALLLLPMIGEAAGLDINPVGAVVLPVVRALMQGMMLLTGHGW</sequence>
<evidence type="ECO:0000256" key="9">
    <source>
        <dbReference type="ARBA" id="ARBA00022833"/>
    </source>
</evidence>
<dbReference type="CDD" id="cd06158">
    <property type="entry name" value="S2P-M50_like_1"/>
    <property type="match status" value="1"/>
</dbReference>
<feature type="transmembrane region" description="Helical" evidence="13">
    <location>
        <begin position="57"/>
        <end position="75"/>
    </location>
</feature>
<keyword evidence="8" id="KW-0378">Hydrolase</keyword>
<evidence type="ECO:0000256" key="8">
    <source>
        <dbReference type="ARBA" id="ARBA00022801"/>
    </source>
</evidence>
<keyword evidence="16" id="KW-1185">Reference proteome</keyword>
<keyword evidence="5 15" id="KW-0645">Protease</keyword>
<evidence type="ECO:0000256" key="6">
    <source>
        <dbReference type="ARBA" id="ARBA00022692"/>
    </source>
</evidence>
<dbReference type="Pfam" id="PF02163">
    <property type="entry name" value="Peptidase_M50"/>
    <property type="match status" value="1"/>
</dbReference>
<evidence type="ECO:0000313" key="16">
    <source>
        <dbReference type="Proteomes" id="UP000217076"/>
    </source>
</evidence>
<protein>
    <submittedName>
        <fullName evidence="15">Zn-dependent protease (Includes SpoIVFB)</fullName>
    </submittedName>
</protein>
<dbReference type="GO" id="GO:0006508">
    <property type="term" value="P:proteolysis"/>
    <property type="evidence" value="ECO:0007669"/>
    <property type="project" value="UniProtKB-KW"/>
</dbReference>
<evidence type="ECO:0000256" key="3">
    <source>
        <dbReference type="ARBA" id="ARBA00007931"/>
    </source>
</evidence>
<dbReference type="EMBL" id="FNCV01000003">
    <property type="protein sequence ID" value="SDG96219.1"/>
    <property type="molecule type" value="Genomic_DNA"/>
</dbReference>
<keyword evidence="11" id="KW-0482">Metalloprotease</keyword>
<dbReference type="InterPro" id="IPR052348">
    <property type="entry name" value="Metallopeptidase_M50B"/>
</dbReference>
<feature type="domain" description="Peptidase M50" evidence="14">
    <location>
        <begin position="135"/>
        <end position="176"/>
    </location>
</feature>
<evidence type="ECO:0000259" key="14">
    <source>
        <dbReference type="Pfam" id="PF02163"/>
    </source>
</evidence>
<dbReference type="GO" id="GO:0046872">
    <property type="term" value="F:metal ion binding"/>
    <property type="evidence" value="ECO:0007669"/>
    <property type="project" value="UniProtKB-KW"/>
</dbReference>
<dbReference type="GO" id="GO:0005886">
    <property type="term" value="C:plasma membrane"/>
    <property type="evidence" value="ECO:0007669"/>
    <property type="project" value="UniProtKB-SubCell"/>
</dbReference>
<comment type="cofactor">
    <cofactor evidence="1">
        <name>Zn(2+)</name>
        <dbReference type="ChEBI" id="CHEBI:29105"/>
    </cofactor>
</comment>
<evidence type="ECO:0000256" key="10">
    <source>
        <dbReference type="ARBA" id="ARBA00022989"/>
    </source>
</evidence>
<dbReference type="InterPro" id="IPR044537">
    <property type="entry name" value="Rip2-like"/>
</dbReference>
<evidence type="ECO:0000256" key="5">
    <source>
        <dbReference type="ARBA" id="ARBA00022670"/>
    </source>
</evidence>
<comment type="similarity">
    <text evidence="3">Belongs to the peptidase M50B family.</text>
</comment>
<dbReference type="RefSeq" id="WP_092617296.1">
    <property type="nucleotide sequence ID" value="NZ_FNCV01000003.1"/>
</dbReference>
<evidence type="ECO:0000256" key="2">
    <source>
        <dbReference type="ARBA" id="ARBA00004651"/>
    </source>
</evidence>
<reference evidence="16" key="1">
    <citation type="submission" date="2016-10" db="EMBL/GenBank/DDBJ databases">
        <authorList>
            <person name="Varghese N."/>
            <person name="Submissions S."/>
        </authorList>
    </citation>
    <scope>NUCLEOTIDE SEQUENCE [LARGE SCALE GENOMIC DNA]</scope>
    <source>
        <strain evidence="16">930I</strain>
    </source>
</reference>
<keyword evidence="7" id="KW-0479">Metal-binding</keyword>
<keyword evidence="10 13" id="KW-1133">Transmembrane helix</keyword>
<organism evidence="15 16">
    <name type="scientific">Roseospirillum parvum</name>
    <dbReference type="NCBI Taxonomy" id="83401"/>
    <lineage>
        <taxon>Bacteria</taxon>
        <taxon>Pseudomonadati</taxon>
        <taxon>Pseudomonadota</taxon>
        <taxon>Alphaproteobacteria</taxon>
        <taxon>Rhodospirillales</taxon>
        <taxon>Rhodospirillaceae</taxon>
        <taxon>Roseospirillum</taxon>
    </lineage>
</organism>
<dbReference type="OrthoDB" id="9800627at2"/>
<keyword evidence="12 13" id="KW-0472">Membrane</keyword>
<evidence type="ECO:0000256" key="7">
    <source>
        <dbReference type="ARBA" id="ARBA00022723"/>
    </source>
</evidence>
<proteinExistence type="inferred from homology"/>
<evidence type="ECO:0000256" key="11">
    <source>
        <dbReference type="ARBA" id="ARBA00023049"/>
    </source>
</evidence>
<dbReference type="PANTHER" id="PTHR35864">
    <property type="entry name" value="ZINC METALLOPROTEASE MJ0611-RELATED"/>
    <property type="match status" value="1"/>
</dbReference>
<dbReference type="PANTHER" id="PTHR35864:SF1">
    <property type="entry name" value="ZINC METALLOPROTEASE YWHC-RELATED"/>
    <property type="match status" value="1"/>
</dbReference>
<gene>
    <name evidence="15" type="ORF">SAMN05421742_103315</name>
</gene>
<comment type="subcellular location">
    <subcellularLocation>
        <location evidence="2">Cell membrane</location>
        <topology evidence="2">Multi-pass membrane protein</topology>
    </subcellularLocation>
</comment>
<evidence type="ECO:0000313" key="15">
    <source>
        <dbReference type="EMBL" id="SDG96219.1"/>
    </source>
</evidence>
<dbReference type="InterPro" id="IPR008915">
    <property type="entry name" value="Peptidase_M50"/>
</dbReference>